<dbReference type="PANTHER" id="PTHR12320:SF60">
    <property type="entry name" value="PROTEIN PHOSPHATASE 2C 26-RELATED"/>
    <property type="match status" value="1"/>
</dbReference>
<dbReference type="SMART" id="SM00331">
    <property type="entry name" value="PP2C_SIG"/>
    <property type="match status" value="1"/>
</dbReference>
<dbReference type="InterPro" id="IPR036457">
    <property type="entry name" value="PPM-type-like_dom_sf"/>
</dbReference>
<protein>
    <recommendedName>
        <fullName evidence="1">Protein phosphatase</fullName>
        <ecNumber evidence="1">3.1.3.16</ecNumber>
    </recommendedName>
</protein>
<dbReference type="InterPro" id="IPR039123">
    <property type="entry name" value="PPTC7"/>
</dbReference>
<feature type="signal peptide" evidence="3">
    <location>
        <begin position="1"/>
        <end position="21"/>
    </location>
</feature>
<comment type="cofactor">
    <cofactor evidence="1">
        <name>Mn(2+)</name>
        <dbReference type="ChEBI" id="CHEBI:29035"/>
    </cofactor>
</comment>
<keyword evidence="3" id="KW-0732">Signal</keyword>
<keyword evidence="1" id="KW-0904">Protein phosphatase</keyword>
<evidence type="ECO:0000256" key="1">
    <source>
        <dbReference type="RuleBase" id="RU366020"/>
    </source>
</evidence>
<comment type="similarity">
    <text evidence="1">Belongs to the PP2C family.</text>
</comment>
<keyword evidence="1" id="KW-0378">Hydrolase</keyword>
<feature type="domain" description="PPM-type phosphatase" evidence="4">
    <location>
        <begin position="111"/>
        <end position="367"/>
    </location>
</feature>
<keyword evidence="1" id="KW-0464">Manganese</keyword>
<organism evidence="5">
    <name type="scientific">Lotharella globosa</name>
    <dbReference type="NCBI Taxonomy" id="91324"/>
    <lineage>
        <taxon>Eukaryota</taxon>
        <taxon>Sar</taxon>
        <taxon>Rhizaria</taxon>
        <taxon>Cercozoa</taxon>
        <taxon>Chlorarachniophyceae</taxon>
        <taxon>Lotharella</taxon>
    </lineage>
</organism>
<dbReference type="SUPFAM" id="SSF81606">
    <property type="entry name" value="PP2C-like"/>
    <property type="match status" value="1"/>
</dbReference>
<evidence type="ECO:0000313" key="5">
    <source>
        <dbReference type="EMBL" id="CAE0683826.1"/>
    </source>
</evidence>
<dbReference type="Gene3D" id="3.60.40.10">
    <property type="entry name" value="PPM-type phosphatase domain"/>
    <property type="match status" value="1"/>
</dbReference>
<comment type="catalytic activity">
    <reaction evidence="1">
        <text>O-phospho-L-seryl-[protein] + H2O = L-seryl-[protein] + phosphate</text>
        <dbReference type="Rhea" id="RHEA:20629"/>
        <dbReference type="Rhea" id="RHEA-COMP:9863"/>
        <dbReference type="Rhea" id="RHEA-COMP:11604"/>
        <dbReference type="ChEBI" id="CHEBI:15377"/>
        <dbReference type="ChEBI" id="CHEBI:29999"/>
        <dbReference type="ChEBI" id="CHEBI:43474"/>
        <dbReference type="ChEBI" id="CHEBI:83421"/>
        <dbReference type="EC" id="3.1.3.16"/>
    </reaction>
</comment>
<dbReference type="AlphaFoldDB" id="A0A6V3UN66"/>
<dbReference type="GO" id="GO:0004722">
    <property type="term" value="F:protein serine/threonine phosphatase activity"/>
    <property type="evidence" value="ECO:0007669"/>
    <property type="project" value="UniProtKB-EC"/>
</dbReference>
<proteinExistence type="inferred from homology"/>
<dbReference type="SMART" id="SM00332">
    <property type="entry name" value="PP2Cc"/>
    <property type="match status" value="1"/>
</dbReference>
<comment type="catalytic activity">
    <reaction evidence="1">
        <text>O-phospho-L-threonyl-[protein] + H2O = L-threonyl-[protein] + phosphate</text>
        <dbReference type="Rhea" id="RHEA:47004"/>
        <dbReference type="Rhea" id="RHEA-COMP:11060"/>
        <dbReference type="Rhea" id="RHEA-COMP:11605"/>
        <dbReference type="ChEBI" id="CHEBI:15377"/>
        <dbReference type="ChEBI" id="CHEBI:30013"/>
        <dbReference type="ChEBI" id="CHEBI:43474"/>
        <dbReference type="ChEBI" id="CHEBI:61977"/>
        <dbReference type="EC" id="3.1.3.16"/>
    </reaction>
</comment>
<dbReference type="EMBL" id="HBIV01051896">
    <property type="protein sequence ID" value="CAE0683826.1"/>
    <property type="molecule type" value="Transcribed_RNA"/>
</dbReference>
<feature type="chain" id="PRO_5030161070" description="Protein phosphatase" evidence="3">
    <location>
        <begin position="22"/>
        <end position="483"/>
    </location>
</feature>
<dbReference type="InterPro" id="IPR001932">
    <property type="entry name" value="PPM-type_phosphatase-like_dom"/>
</dbReference>
<dbReference type="GO" id="GO:0046872">
    <property type="term" value="F:metal ion binding"/>
    <property type="evidence" value="ECO:0007669"/>
    <property type="project" value="UniProtKB-UniRule"/>
</dbReference>
<dbReference type="PANTHER" id="PTHR12320">
    <property type="entry name" value="PROTEIN PHOSPHATASE 2C"/>
    <property type="match status" value="1"/>
</dbReference>
<evidence type="ECO:0000256" key="3">
    <source>
        <dbReference type="SAM" id="SignalP"/>
    </source>
</evidence>
<reference evidence="5" key="1">
    <citation type="submission" date="2021-01" db="EMBL/GenBank/DDBJ databases">
        <authorList>
            <person name="Corre E."/>
            <person name="Pelletier E."/>
            <person name="Niang G."/>
            <person name="Scheremetjew M."/>
            <person name="Finn R."/>
            <person name="Kale V."/>
            <person name="Holt S."/>
            <person name="Cochrane G."/>
            <person name="Meng A."/>
            <person name="Brown T."/>
            <person name="Cohen L."/>
        </authorList>
    </citation>
    <scope>NUCLEOTIDE SEQUENCE</scope>
    <source>
        <strain evidence="5">CCCM811</strain>
    </source>
</reference>
<gene>
    <name evidence="5" type="ORF">LGLO00237_LOCUS35614</name>
</gene>
<feature type="region of interest" description="Disordered" evidence="2">
    <location>
        <begin position="414"/>
        <end position="445"/>
    </location>
</feature>
<evidence type="ECO:0000256" key="2">
    <source>
        <dbReference type="SAM" id="MobiDB-lite"/>
    </source>
</evidence>
<keyword evidence="1" id="KW-0460">Magnesium</keyword>
<comment type="cofactor">
    <cofactor evidence="1">
        <name>Mg(2+)</name>
        <dbReference type="ChEBI" id="CHEBI:18420"/>
    </cofactor>
</comment>
<sequence length="483" mass="50931">MAGFRLATAFLASVLLTLHLAVRHSQVPGNVSAPISAQSKVAPRHVARNAWRGLNRRFCVDRRGVSRLLQRRAVESGVGDMETAPPAVQLDENGMSPAEAAAQAAGSLGLLIGASAIPHPAKKHKGGEDAYFYRASLNGGAMAVADGVGGYAEYGIDPGVFSRKLMLEASTKESQIAQVDPADVLAYAQENTALPGASTATVLQLNGTTGVVRYANVGDSGIRLIRGDKVVFASEPLMHTFNCPYQLAYTRLSPFAQTVANATIEDFSVQPGDVLVVGTDGLYDNLYDADIVEIVSDHTQDRTSSSSSYDASKTIARALASMAFSKSQDMEYLSPFAKTKRAMQGPLHFRPAQGGKPDDITVVVGIVSSGGSPGSEAQVETSNSEWGEAKAKTQNLLKGVEELEASTKRAVAAAESAGLVAPPPPKKLSEKKDSSSSSGSALFTPSQVEAMDKAALQRALQKLGLPSSGKIVALRQRLLDYRQ</sequence>
<dbReference type="EC" id="3.1.3.16" evidence="1"/>
<name>A0A6V3UN66_9EUKA</name>
<evidence type="ECO:0000259" key="4">
    <source>
        <dbReference type="PROSITE" id="PS51746"/>
    </source>
</evidence>
<keyword evidence="1" id="KW-0479">Metal-binding</keyword>
<accession>A0A6V3UN66</accession>
<dbReference type="PROSITE" id="PS51746">
    <property type="entry name" value="PPM_2"/>
    <property type="match status" value="1"/>
</dbReference>